<feature type="region of interest" description="Disordered" evidence="2">
    <location>
        <begin position="46"/>
        <end position="65"/>
    </location>
</feature>
<dbReference type="STRING" id="2711.A0A067DRC9"/>
<evidence type="ECO:0000256" key="1">
    <source>
        <dbReference type="ARBA" id="ARBA00011069"/>
    </source>
</evidence>
<feature type="non-terminal residue" evidence="3">
    <location>
        <position position="1"/>
    </location>
</feature>
<evidence type="ECO:0000313" key="4">
    <source>
        <dbReference type="Proteomes" id="UP000027120"/>
    </source>
</evidence>
<gene>
    <name evidence="3" type="ORF">CISIN_1g036384mg</name>
</gene>
<dbReference type="InterPro" id="IPR018609">
    <property type="entry name" value="Bud13"/>
</dbReference>
<sequence>IWEENSKRKEEDLLRFQELDPSVTGQVGEAVYRDKKSRCISREEYLESKRKPKEKPKEKKLESCKGLAQKREAEARLRELELEKDKPFARSRDDPELEKMQPKGRLRWGGLIINFSLQHW</sequence>
<comment type="similarity">
    <text evidence="1">Belongs to the CWC26 family.</text>
</comment>
<keyword evidence="4" id="KW-1185">Reference proteome</keyword>
<protein>
    <submittedName>
        <fullName evidence="3">Uncharacterized protein</fullName>
    </submittedName>
</protein>
<organism evidence="3 4">
    <name type="scientific">Citrus sinensis</name>
    <name type="common">Sweet orange</name>
    <name type="synonym">Citrus aurantium var. sinensis</name>
    <dbReference type="NCBI Taxonomy" id="2711"/>
    <lineage>
        <taxon>Eukaryota</taxon>
        <taxon>Viridiplantae</taxon>
        <taxon>Streptophyta</taxon>
        <taxon>Embryophyta</taxon>
        <taxon>Tracheophyta</taxon>
        <taxon>Spermatophyta</taxon>
        <taxon>Magnoliopsida</taxon>
        <taxon>eudicotyledons</taxon>
        <taxon>Gunneridae</taxon>
        <taxon>Pentapetalae</taxon>
        <taxon>rosids</taxon>
        <taxon>malvids</taxon>
        <taxon>Sapindales</taxon>
        <taxon>Rutaceae</taxon>
        <taxon>Aurantioideae</taxon>
        <taxon>Citrus</taxon>
    </lineage>
</organism>
<dbReference type="InterPro" id="IPR051112">
    <property type="entry name" value="CWC26_splicing_factor"/>
</dbReference>
<evidence type="ECO:0000256" key="2">
    <source>
        <dbReference type="SAM" id="MobiDB-lite"/>
    </source>
</evidence>
<feature type="non-terminal residue" evidence="3">
    <location>
        <position position="120"/>
    </location>
</feature>
<evidence type="ECO:0000313" key="3">
    <source>
        <dbReference type="EMBL" id="KDO45554.1"/>
    </source>
</evidence>
<accession>A0A067DRC9</accession>
<dbReference type="SMR" id="A0A067DRC9"/>
<dbReference type="Proteomes" id="UP000027120">
    <property type="component" value="Unassembled WGS sequence"/>
</dbReference>
<dbReference type="AlphaFoldDB" id="A0A067DRC9"/>
<proteinExistence type="inferred from homology"/>
<dbReference type="Pfam" id="PF09736">
    <property type="entry name" value="Bud13"/>
    <property type="match status" value="1"/>
</dbReference>
<dbReference type="PANTHER" id="PTHR31809">
    <property type="entry name" value="BUD13 HOMOLOG"/>
    <property type="match status" value="1"/>
</dbReference>
<name>A0A067DRC9_CITSI</name>
<dbReference type="PANTHER" id="PTHR31809:SF0">
    <property type="entry name" value="BUD13 HOMOLOG"/>
    <property type="match status" value="1"/>
</dbReference>
<dbReference type="EMBL" id="KK785246">
    <property type="protein sequence ID" value="KDO45554.1"/>
    <property type="molecule type" value="Genomic_DNA"/>
</dbReference>
<reference evidence="3 4" key="1">
    <citation type="submission" date="2014-04" db="EMBL/GenBank/DDBJ databases">
        <authorList>
            <consortium name="International Citrus Genome Consortium"/>
            <person name="Gmitter F."/>
            <person name="Chen C."/>
            <person name="Farmerie W."/>
            <person name="Harkins T."/>
            <person name="Desany B."/>
            <person name="Mohiuddin M."/>
            <person name="Kodira C."/>
            <person name="Borodovsky M."/>
            <person name="Lomsadze A."/>
            <person name="Burns P."/>
            <person name="Jenkins J."/>
            <person name="Prochnik S."/>
            <person name="Shu S."/>
            <person name="Chapman J."/>
            <person name="Pitluck S."/>
            <person name="Schmutz J."/>
            <person name="Rokhsar D."/>
        </authorList>
    </citation>
    <scope>NUCLEOTIDE SEQUENCE</scope>
</reference>